<organism evidence="2 3">
    <name type="scientific">Aspergillus ellipticus CBS 707.79</name>
    <dbReference type="NCBI Taxonomy" id="1448320"/>
    <lineage>
        <taxon>Eukaryota</taxon>
        <taxon>Fungi</taxon>
        <taxon>Dikarya</taxon>
        <taxon>Ascomycota</taxon>
        <taxon>Pezizomycotina</taxon>
        <taxon>Eurotiomycetes</taxon>
        <taxon>Eurotiomycetidae</taxon>
        <taxon>Eurotiales</taxon>
        <taxon>Aspergillaceae</taxon>
        <taxon>Aspergillus</taxon>
        <taxon>Aspergillus subgen. Circumdati</taxon>
    </lineage>
</organism>
<evidence type="ECO:0000313" key="3">
    <source>
        <dbReference type="Proteomes" id="UP000247810"/>
    </source>
</evidence>
<protein>
    <submittedName>
        <fullName evidence="2">Uncharacterized protein</fullName>
    </submittedName>
</protein>
<feature type="region of interest" description="Disordered" evidence="1">
    <location>
        <begin position="85"/>
        <end position="108"/>
    </location>
</feature>
<reference evidence="2 3" key="1">
    <citation type="submission" date="2018-02" db="EMBL/GenBank/DDBJ databases">
        <title>The genomes of Aspergillus section Nigri reveals drivers in fungal speciation.</title>
        <authorList>
            <consortium name="DOE Joint Genome Institute"/>
            <person name="Vesth T.C."/>
            <person name="Nybo J."/>
            <person name="Theobald S."/>
            <person name="Brandl J."/>
            <person name="Frisvad J.C."/>
            <person name="Nielsen K.F."/>
            <person name="Lyhne E.K."/>
            <person name="Kogle M.E."/>
            <person name="Kuo A."/>
            <person name="Riley R."/>
            <person name="Clum A."/>
            <person name="Nolan M."/>
            <person name="Lipzen A."/>
            <person name="Salamov A."/>
            <person name="Henrissat B."/>
            <person name="Wiebenga A."/>
            <person name="De vries R.P."/>
            <person name="Grigoriev I.V."/>
            <person name="Mortensen U.H."/>
            <person name="Andersen M.R."/>
            <person name="Baker S.E."/>
        </authorList>
    </citation>
    <scope>NUCLEOTIDE SEQUENCE [LARGE SCALE GENOMIC DNA]</scope>
    <source>
        <strain evidence="2 3">CBS 707.79</strain>
    </source>
</reference>
<feature type="compositionally biased region" description="Pro residues" evidence="1">
    <location>
        <begin position="1"/>
        <end position="17"/>
    </location>
</feature>
<feature type="compositionally biased region" description="Pro residues" evidence="1">
    <location>
        <begin position="42"/>
        <end position="56"/>
    </location>
</feature>
<sequence>MPHTNPPTPAPTPPPPCTTTLNQLRQRPLTLPISIPKLNPNIPLPHPTPPPPPHPGLNPHHPDAPKRVPLFIPLLQHTILHRVLPPTGRLTPNRVQRLPQPSRLPVTPAAARREAAEGRDSWCPWCGGEGADAELAAPEIPSAAHAGDAGVGAARASGYQGMALPFAGCTAGSRRAGVAEAGLQCMMEGFAGGEAG</sequence>
<name>A0A319CYE3_9EURO</name>
<dbReference type="EMBL" id="KZ826254">
    <property type="protein sequence ID" value="PYH87417.1"/>
    <property type="molecule type" value="Genomic_DNA"/>
</dbReference>
<dbReference type="Proteomes" id="UP000247810">
    <property type="component" value="Unassembled WGS sequence"/>
</dbReference>
<gene>
    <name evidence="2" type="ORF">BO71DRAFT_436744</name>
</gene>
<accession>A0A319CYE3</accession>
<feature type="region of interest" description="Disordered" evidence="1">
    <location>
        <begin position="1"/>
        <end position="65"/>
    </location>
</feature>
<proteinExistence type="predicted"/>
<evidence type="ECO:0000256" key="1">
    <source>
        <dbReference type="SAM" id="MobiDB-lite"/>
    </source>
</evidence>
<evidence type="ECO:0000313" key="2">
    <source>
        <dbReference type="EMBL" id="PYH87417.1"/>
    </source>
</evidence>
<dbReference type="AlphaFoldDB" id="A0A319CYE3"/>
<dbReference type="VEuPathDB" id="FungiDB:BO71DRAFT_436744"/>
<keyword evidence="3" id="KW-1185">Reference proteome</keyword>